<keyword evidence="3" id="KW-1185">Reference proteome</keyword>
<evidence type="ECO:0000313" key="3">
    <source>
        <dbReference type="Proteomes" id="UP001142810"/>
    </source>
</evidence>
<evidence type="ECO:0000313" key="2">
    <source>
        <dbReference type="EMBL" id="MCW8108901.1"/>
    </source>
</evidence>
<name>A0ABT3PA11_9ALTE</name>
<dbReference type="RefSeq" id="WP_265617651.1">
    <property type="nucleotide sequence ID" value="NZ_JAPFRD010000011.1"/>
</dbReference>
<dbReference type="Pfam" id="PF01575">
    <property type="entry name" value="MaoC_dehydratas"/>
    <property type="match status" value="1"/>
</dbReference>
<evidence type="ECO:0000259" key="1">
    <source>
        <dbReference type="Pfam" id="PF01575"/>
    </source>
</evidence>
<dbReference type="PANTHER" id="PTHR43841:SF1">
    <property type="entry name" value="3-HYDROXYACYL-THIOESTER DEHYDRATASE X"/>
    <property type="match status" value="1"/>
</dbReference>
<dbReference type="SUPFAM" id="SSF54637">
    <property type="entry name" value="Thioesterase/thiol ester dehydrase-isomerase"/>
    <property type="match status" value="1"/>
</dbReference>
<proteinExistence type="predicted"/>
<organism evidence="2 3">
    <name type="scientific">Alteromonas aquimaris</name>
    <dbReference type="NCBI Taxonomy" id="2998417"/>
    <lineage>
        <taxon>Bacteria</taxon>
        <taxon>Pseudomonadati</taxon>
        <taxon>Pseudomonadota</taxon>
        <taxon>Gammaproteobacteria</taxon>
        <taxon>Alteromonadales</taxon>
        <taxon>Alteromonadaceae</taxon>
        <taxon>Alteromonas/Salinimonas group</taxon>
        <taxon>Alteromonas</taxon>
    </lineage>
</organism>
<reference evidence="2" key="1">
    <citation type="submission" date="2022-11" db="EMBL/GenBank/DDBJ databases">
        <title>Alteromonas sp. nov., isolated from sea water of the Qingdao.</title>
        <authorList>
            <person name="Wang Q."/>
        </authorList>
    </citation>
    <scope>NUCLEOTIDE SEQUENCE</scope>
    <source>
        <strain evidence="2">ASW11-7</strain>
    </source>
</reference>
<dbReference type="CDD" id="cd03441">
    <property type="entry name" value="R_hydratase_like"/>
    <property type="match status" value="1"/>
</dbReference>
<protein>
    <submittedName>
        <fullName evidence="2">MaoC/PaaZ C-terminal domain-containing protein</fullName>
    </submittedName>
</protein>
<dbReference type="PANTHER" id="PTHR43841">
    <property type="entry name" value="3-HYDROXYACYL-THIOESTER DEHYDRATASE HTDX-RELATED"/>
    <property type="match status" value="1"/>
</dbReference>
<dbReference type="EMBL" id="JAPFRD010000011">
    <property type="protein sequence ID" value="MCW8108901.1"/>
    <property type="molecule type" value="Genomic_DNA"/>
</dbReference>
<accession>A0ABT3PA11</accession>
<dbReference type="InterPro" id="IPR029069">
    <property type="entry name" value="HotDog_dom_sf"/>
</dbReference>
<sequence length="295" mass="32986">MQLIRAALKRGNKNQLNAWFHSGQPIALPDIVSSIHFTATDFDPKLAAFNQLHDWHYSYLHPCFPQFLGLPQTIDALAHHRSPFPLMGLVHLENRIESIKKLRNDDLRIDCRLSDIATHARGVTTTIEMSVYQFDKLCLQASSKYLYRIVSDKVTPNPSHTDSASSAPISRVLEDAGTMRFGENAGRKYASLSGDYNPIHLSKLTAKIFGFKTNIAHGMHVLALTLSKLNTNLFEQPYLLSSQFNHPVALPCTAHLKRSAHVMPTEQDLSFELHDPTASRRKQVVLTGTASAHIA</sequence>
<dbReference type="InterPro" id="IPR002539">
    <property type="entry name" value="MaoC-like_dom"/>
</dbReference>
<dbReference type="Proteomes" id="UP001142810">
    <property type="component" value="Unassembled WGS sequence"/>
</dbReference>
<comment type="caution">
    <text evidence="2">The sequence shown here is derived from an EMBL/GenBank/DDBJ whole genome shotgun (WGS) entry which is preliminary data.</text>
</comment>
<gene>
    <name evidence="2" type="ORF">OPS25_10395</name>
</gene>
<feature type="domain" description="MaoC-like" evidence="1">
    <location>
        <begin position="183"/>
        <end position="250"/>
    </location>
</feature>
<dbReference type="Gene3D" id="3.10.129.10">
    <property type="entry name" value="Hotdog Thioesterase"/>
    <property type="match status" value="1"/>
</dbReference>